<protein>
    <submittedName>
        <fullName evidence="2">Uncharacterized protein</fullName>
    </submittedName>
</protein>
<dbReference type="EMBL" id="JABFUD020000015">
    <property type="protein sequence ID" value="KAI5069785.1"/>
    <property type="molecule type" value="Genomic_DNA"/>
</dbReference>
<organism evidence="2 3">
    <name type="scientific">Adiantum capillus-veneris</name>
    <name type="common">Maidenhair fern</name>
    <dbReference type="NCBI Taxonomy" id="13818"/>
    <lineage>
        <taxon>Eukaryota</taxon>
        <taxon>Viridiplantae</taxon>
        <taxon>Streptophyta</taxon>
        <taxon>Embryophyta</taxon>
        <taxon>Tracheophyta</taxon>
        <taxon>Polypodiopsida</taxon>
        <taxon>Polypodiidae</taxon>
        <taxon>Polypodiales</taxon>
        <taxon>Pteridineae</taxon>
        <taxon>Pteridaceae</taxon>
        <taxon>Vittarioideae</taxon>
        <taxon>Adiantum</taxon>
    </lineage>
</organism>
<evidence type="ECO:0000313" key="3">
    <source>
        <dbReference type="Proteomes" id="UP000886520"/>
    </source>
</evidence>
<keyword evidence="3" id="KW-1185">Reference proteome</keyword>
<accession>A0A9D4UL06</accession>
<dbReference type="AlphaFoldDB" id="A0A9D4UL06"/>
<feature type="region of interest" description="Disordered" evidence="1">
    <location>
        <begin position="35"/>
        <end position="65"/>
    </location>
</feature>
<sequence>MIRGTKLLRIALVTFSHSVQLKVFTGGGRNLLKKDVGPASLSGEGEEREAERHQGLEEGGQLRAERGDTRSGFLRALVHAVDSLPQIRSCSLICMSWSGDGGVDGGGGGAPPGPG</sequence>
<feature type="non-terminal residue" evidence="2">
    <location>
        <position position="115"/>
    </location>
</feature>
<dbReference type="Proteomes" id="UP000886520">
    <property type="component" value="Chromosome 15"/>
</dbReference>
<comment type="caution">
    <text evidence="2">The sequence shown here is derived from an EMBL/GenBank/DDBJ whole genome shotgun (WGS) entry which is preliminary data.</text>
</comment>
<reference evidence="2" key="1">
    <citation type="submission" date="2021-01" db="EMBL/GenBank/DDBJ databases">
        <title>Adiantum capillus-veneris genome.</title>
        <authorList>
            <person name="Fang Y."/>
            <person name="Liao Q."/>
        </authorList>
    </citation>
    <scope>NUCLEOTIDE SEQUENCE</scope>
    <source>
        <strain evidence="2">H3</strain>
        <tissue evidence="2">Leaf</tissue>
    </source>
</reference>
<name>A0A9D4UL06_ADICA</name>
<evidence type="ECO:0000256" key="1">
    <source>
        <dbReference type="SAM" id="MobiDB-lite"/>
    </source>
</evidence>
<gene>
    <name evidence="2" type="ORF">GOP47_0016086</name>
</gene>
<dbReference type="OrthoDB" id="1990368at2759"/>
<evidence type="ECO:0000313" key="2">
    <source>
        <dbReference type="EMBL" id="KAI5069785.1"/>
    </source>
</evidence>
<proteinExistence type="predicted"/>